<dbReference type="PANTHER" id="PTHR47273">
    <property type="entry name" value="EXPRESSED PROTEIN"/>
    <property type="match status" value="1"/>
</dbReference>
<proteinExistence type="predicted"/>
<dbReference type="Proteomes" id="UP000596660">
    <property type="component" value="Unplaced"/>
</dbReference>
<keyword evidence="2" id="KW-1185">Reference proteome</keyword>
<evidence type="ECO:0000313" key="1">
    <source>
        <dbReference type="EnsemblPlants" id="AUR62021816-RA:cds"/>
    </source>
</evidence>
<dbReference type="OMA" id="ACHQRRR"/>
<dbReference type="AlphaFoldDB" id="A0A803M1I4"/>
<protein>
    <recommendedName>
        <fullName evidence="3">Pollen Ole e 1 allergen and extensin family protein</fullName>
    </recommendedName>
</protein>
<dbReference type="Gramene" id="AUR62021816-RA">
    <property type="protein sequence ID" value="AUR62021816-RA:cds"/>
    <property type="gene ID" value="AUR62021816"/>
</dbReference>
<name>A0A803M1I4_CHEQI</name>
<evidence type="ECO:0000313" key="2">
    <source>
        <dbReference type="Proteomes" id="UP000596660"/>
    </source>
</evidence>
<reference evidence="1" key="1">
    <citation type="journal article" date="2017" name="Nature">
        <title>The genome of Chenopodium quinoa.</title>
        <authorList>
            <person name="Jarvis D.E."/>
            <person name="Ho Y.S."/>
            <person name="Lightfoot D.J."/>
            <person name="Schmoeckel S.M."/>
            <person name="Li B."/>
            <person name="Borm T.J.A."/>
            <person name="Ohyanagi H."/>
            <person name="Mineta K."/>
            <person name="Michell C.T."/>
            <person name="Saber N."/>
            <person name="Kharbatia N.M."/>
            <person name="Rupper R.R."/>
            <person name="Sharp A.R."/>
            <person name="Dally N."/>
            <person name="Boughton B.A."/>
            <person name="Woo Y.H."/>
            <person name="Gao G."/>
            <person name="Schijlen E.G.W.M."/>
            <person name="Guo X."/>
            <person name="Momin A.A."/>
            <person name="Negrao S."/>
            <person name="Al-Babili S."/>
            <person name="Gehring C."/>
            <person name="Roessner U."/>
            <person name="Jung C."/>
            <person name="Murphy K."/>
            <person name="Arold S.T."/>
            <person name="Gojobori T."/>
            <person name="van der Linden C.G."/>
            <person name="van Loo E.N."/>
            <person name="Jellen E.N."/>
            <person name="Maughan P.J."/>
            <person name="Tester M."/>
        </authorList>
    </citation>
    <scope>NUCLEOTIDE SEQUENCE [LARGE SCALE GENOMIC DNA]</scope>
    <source>
        <strain evidence="1">cv. PI 614886</strain>
    </source>
</reference>
<sequence>MSSRDEMVQMAGYGEEKLSTVLITGSVVCNKACLAAKHGNHHLQLPPQPISGALVGAECQANKKVKSPSWAKAVTDEYGEFMIELPSNLHGIPNLDKKCSVKILKLPKDSPCHPSTIKNKEIKLSSVGNGIRTYTTGKIELLNIMPEKSEACMKGQKDEQGMSW</sequence>
<organism evidence="1 2">
    <name type="scientific">Chenopodium quinoa</name>
    <name type="common">Quinoa</name>
    <dbReference type="NCBI Taxonomy" id="63459"/>
    <lineage>
        <taxon>Eukaryota</taxon>
        <taxon>Viridiplantae</taxon>
        <taxon>Streptophyta</taxon>
        <taxon>Embryophyta</taxon>
        <taxon>Tracheophyta</taxon>
        <taxon>Spermatophyta</taxon>
        <taxon>Magnoliopsida</taxon>
        <taxon>eudicotyledons</taxon>
        <taxon>Gunneridae</taxon>
        <taxon>Pentapetalae</taxon>
        <taxon>Caryophyllales</taxon>
        <taxon>Chenopodiaceae</taxon>
        <taxon>Chenopodioideae</taxon>
        <taxon>Atripliceae</taxon>
        <taxon>Chenopodium</taxon>
    </lineage>
</organism>
<evidence type="ECO:0008006" key="3">
    <source>
        <dbReference type="Google" id="ProtNLM"/>
    </source>
</evidence>
<dbReference type="EnsemblPlants" id="AUR62021816-RA">
    <property type="protein sequence ID" value="AUR62021816-RA:cds"/>
    <property type="gene ID" value="AUR62021816"/>
</dbReference>
<dbReference type="Pfam" id="PF01190">
    <property type="entry name" value="Pollen_Ole_e_1"/>
    <property type="match status" value="1"/>
</dbReference>
<reference evidence="1" key="2">
    <citation type="submission" date="2021-03" db="UniProtKB">
        <authorList>
            <consortium name="EnsemblPlants"/>
        </authorList>
    </citation>
    <scope>IDENTIFICATION</scope>
</reference>
<dbReference type="PANTHER" id="PTHR47273:SF6">
    <property type="entry name" value="POLLEN OLE E 1 ALLERGEN AND EXTENSIN FAMILY PROTEIN"/>
    <property type="match status" value="1"/>
</dbReference>
<accession>A0A803M1I4</accession>